<dbReference type="Gene3D" id="3.30.160.190">
    <property type="entry name" value="atu1810 like domain"/>
    <property type="match status" value="1"/>
</dbReference>
<gene>
    <name evidence="7" type="ORF">BXY53_0871</name>
</gene>
<sequence length="100" mass="11725">MVAWIYKPAKTAMQSGHALDKWVLKFERAEKRQTDPLMGWTSSGDTRAQVRLSFDTKDEAIAYAKRHGIPYRVREKPPRKRVKKAYADNFRYGRIGTWTH</sequence>
<evidence type="ECO:0000256" key="5">
    <source>
        <dbReference type="ARBA" id="ARBA00022982"/>
    </source>
</evidence>
<evidence type="ECO:0000256" key="1">
    <source>
        <dbReference type="ARBA" id="ARBA00004370"/>
    </source>
</evidence>
<proteinExistence type="predicted"/>
<dbReference type="PANTHER" id="PTHR12219">
    <property type="entry name" value="NADH-UBIQUINONE OXIDOREDUCTASE"/>
    <property type="match status" value="1"/>
</dbReference>
<name>A0A397Q3U5_9HYPH</name>
<comment type="caution">
    <text evidence="7">The sequence shown here is derived from an EMBL/GenBank/DDBJ whole genome shotgun (WGS) entry which is preliminary data.</text>
</comment>
<dbReference type="EMBL" id="QXDF01000001">
    <property type="protein sequence ID" value="RIA55792.1"/>
    <property type="molecule type" value="Genomic_DNA"/>
</dbReference>
<keyword evidence="6" id="KW-0472">Membrane</keyword>
<evidence type="ECO:0000313" key="8">
    <source>
        <dbReference type="Proteomes" id="UP000266273"/>
    </source>
</evidence>
<comment type="subcellular location">
    <subcellularLocation>
        <location evidence="1">Membrane</location>
    </subcellularLocation>
</comment>
<dbReference type="AlphaFoldDB" id="A0A397Q3U5"/>
<dbReference type="OrthoDB" id="9799572at2"/>
<dbReference type="InterPro" id="IPR038532">
    <property type="entry name" value="NDUFS4-like_sf"/>
</dbReference>
<keyword evidence="4" id="KW-0809">Transit peptide</keyword>
<dbReference type="GO" id="GO:0022900">
    <property type="term" value="P:electron transport chain"/>
    <property type="evidence" value="ECO:0007669"/>
    <property type="project" value="InterPro"/>
</dbReference>
<evidence type="ECO:0000256" key="4">
    <source>
        <dbReference type="ARBA" id="ARBA00022946"/>
    </source>
</evidence>
<keyword evidence="8" id="KW-1185">Reference proteome</keyword>
<keyword evidence="5" id="KW-0249">Electron transport</keyword>
<evidence type="ECO:0000256" key="6">
    <source>
        <dbReference type="ARBA" id="ARBA00023136"/>
    </source>
</evidence>
<keyword evidence="3" id="KW-0679">Respiratory chain</keyword>
<evidence type="ECO:0000256" key="3">
    <source>
        <dbReference type="ARBA" id="ARBA00022660"/>
    </source>
</evidence>
<reference evidence="7 8" key="1">
    <citation type="submission" date="2018-08" db="EMBL/GenBank/DDBJ databases">
        <title>Genomic Encyclopedia of Archaeal and Bacterial Type Strains, Phase II (KMG-II): from individual species to whole genera.</title>
        <authorList>
            <person name="Goeker M."/>
        </authorList>
    </citation>
    <scope>NUCLEOTIDE SEQUENCE [LARGE SCALE GENOMIC DNA]</scope>
    <source>
        <strain evidence="7 8">DSM 5002</strain>
    </source>
</reference>
<keyword evidence="2" id="KW-0813">Transport</keyword>
<accession>A0A397Q3U5</accession>
<dbReference type="RefSeq" id="WP_119060644.1">
    <property type="nucleotide sequence ID" value="NZ_QXDF01000001.1"/>
</dbReference>
<dbReference type="InterPro" id="IPR006885">
    <property type="entry name" value="NADH_UbQ_FeS_4_mit-like"/>
</dbReference>
<evidence type="ECO:0000313" key="7">
    <source>
        <dbReference type="EMBL" id="RIA55792.1"/>
    </source>
</evidence>
<dbReference type="Proteomes" id="UP000266273">
    <property type="component" value="Unassembled WGS sequence"/>
</dbReference>
<evidence type="ECO:0000256" key="2">
    <source>
        <dbReference type="ARBA" id="ARBA00022448"/>
    </source>
</evidence>
<protein>
    <submittedName>
        <fullName evidence="7">ETC complex I subunit-like protein</fullName>
    </submittedName>
</protein>
<organism evidence="7 8">
    <name type="scientific">Dichotomicrobium thermohalophilum</name>
    <dbReference type="NCBI Taxonomy" id="933063"/>
    <lineage>
        <taxon>Bacteria</taxon>
        <taxon>Pseudomonadati</taxon>
        <taxon>Pseudomonadota</taxon>
        <taxon>Alphaproteobacteria</taxon>
        <taxon>Hyphomicrobiales</taxon>
        <taxon>Hyphomicrobiaceae</taxon>
        <taxon>Dichotomicrobium</taxon>
    </lineage>
</organism>
<dbReference type="Pfam" id="PF04800">
    <property type="entry name" value="NDUS4"/>
    <property type="match status" value="1"/>
</dbReference>
<dbReference type="GO" id="GO:0016020">
    <property type="term" value="C:membrane"/>
    <property type="evidence" value="ECO:0007669"/>
    <property type="project" value="UniProtKB-SubCell"/>
</dbReference>
<dbReference type="PANTHER" id="PTHR12219:SF8">
    <property type="entry name" value="NADH DEHYDROGENASE [UBIQUINONE] IRON-SULFUR PROTEIN 4, MITOCHONDRIAL"/>
    <property type="match status" value="1"/>
</dbReference>